<name>A0A2T0LV47_9PSEU</name>
<organism evidence="4 5">
    <name type="scientific">Prauserella shujinwangii</name>
    <dbReference type="NCBI Taxonomy" id="1453103"/>
    <lineage>
        <taxon>Bacteria</taxon>
        <taxon>Bacillati</taxon>
        <taxon>Actinomycetota</taxon>
        <taxon>Actinomycetes</taxon>
        <taxon>Pseudonocardiales</taxon>
        <taxon>Pseudonocardiaceae</taxon>
        <taxon>Prauserella</taxon>
    </lineage>
</organism>
<keyword evidence="2" id="KW-0812">Transmembrane</keyword>
<keyword evidence="5" id="KW-1185">Reference proteome</keyword>
<feature type="transmembrane region" description="Helical" evidence="2">
    <location>
        <begin position="60"/>
        <end position="77"/>
    </location>
</feature>
<dbReference type="AlphaFoldDB" id="A0A2T0LV47"/>
<keyword evidence="2" id="KW-1133">Transmembrane helix</keyword>
<feature type="domain" description="EamA" evidence="3">
    <location>
        <begin position="132"/>
        <end position="264"/>
    </location>
</feature>
<comment type="similarity">
    <text evidence="1">Belongs to the EamA transporter family.</text>
</comment>
<feature type="transmembrane region" description="Helical" evidence="2">
    <location>
        <begin position="192"/>
        <end position="210"/>
    </location>
</feature>
<sequence length="278" mass="27937">MAPWALVLGSVVSVQVGQAAGKQLAGQAGAFGVAALRLALAAIVLTAVHRPRLPRHRAEWLTVAGLGGAIAGMNLIYPALSRLPLGVAATLQLLGPVTLSLLSARRILDVVPALLAGVGIWSFHGTAGAEPLGTVLALTSGAAMAMYLVLSRRAGSTDTTPAPLALAVAVAASVHMPLGIATAGTALLRPEVLALAAFVAVLSAIVPYSLDFAALRRLPPRVVGVLESLEPAVAGLAGAALLAEFLPPRQWFAIGCVCAASAIAVRSGGQGGPEPGRH</sequence>
<protein>
    <submittedName>
        <fullName evidence="4">Inner membrane transporter RhtA</fullName>
    </submittedName>
</protein>
<dbReference type="RefSeq" id="WP_106179208.1">
    <property type="nucleotide sequence ID" value="NZ_PVNH01000005.1"/>
</dbReference>
<dbReference type="InterPro" id="IPR000620">
    <property type="entry name" value="EamA_dom"/>
</dbReference>
<dbReference type="EMBL" id="PVNH01000005">
    <property type="protein sequence ID" value="PRX47723.1"/>
    <property type="molecule type" value="Genomic_DNA"/>
</dbReference>
<dbReference type="InterPro" id="IPR037185">
    <property type="entry name" value="EmrE-like"/>
</dbReference>
<feature type="transmembrane region" description="Helical" evidence="2">
    <location>
        <begin position="162"/>
        <end position="186"/>
    </location>
</feature>
<feature type="transmembrane region" description="Helical" evidence="2">
    <location>
        <begin position="29"/>
        <end position="48"/>
    </location>
</feature>
<dbReference type="OrthoDB" id="9815120at2"/>
<gene>
    <name evidence="4" type="ORF">B0I33_105303</name>
</gene>
<dbReference type="Proteomes" id="UP000238362">
    <property type="component" value="Unassembled WGS sequence"/>
</dbReference>
<proteinExistence type="inferred from homology"/>
<dbReference type="GO" id="GO:0016020">
    <property type="term" value="C:membrane"/>
    <property type="evidence" value="ECO:0007669"/>
    <property type="project" value="InterPro"/>
</dbReference>
<accession>A0A2T0LV47</accession>
<evidence type="ECO:0000256" key="1">
    <source>
        <dbReference type="ARBA" id="ARBA00007362"/>
    </source>
</evidence>
<evidence type="ECO:0000313" key="5">
    <source>
        <dbReference type="Proteomes" id="UP000238362"/>
    </source>
</evidence>
<reference evidence="4 5" key="1">
    <citation type="submission" date="2018-03" db="EMBL/GenBank/DDBJ databases">
        <title>Genomic Encyclopedia of Type Strains, Phase III (KMG-III): the genomes of soil and plant-associated and newly described type strains.</title>
        <authorList>
            <person name="Whitman W."/>
        </authorList>
    </citation>
    <scope>NUCLEOTIDE SEQUENCE [LARGE SCALE GENOMIC DNA]</scope>
    <source>
        <strain evidence="4 5">CGMCC 4.7125</strain>
    </source>
</reference>
<evidence type="ECO:0000256" key="2">
    <source>
        <dbReference type="SAM" id="Phobius"/>
    </source>
</evidence>
<feature type="transmembrane region" description="Helical" evidence="2">
    <location>
        <begin position="132"/>
        <end position="150"/>
    </location>
</feature>
<feature type="transmembrane region" description="Helical" evidence="2">
    <location>
        <begin position="107"/>
        <end position="126"/>
    </location>
</feature>
<evidence type="ECO:0000259" key="3">
    <source>
        <dbReference type="Pfam" id="PF00892"/>
    </source>
</evidence>
<dbReference type="SUPFAM" id="SSF103481">
    <property type="entry name" value="Multidrug resistance efflux transporter EmrE"/>
    <property type="match status" value="2"/>
</dbReference>
<keyword evidence="2" id="KW-0472">Membrane</keyword>
<evidence type="ECO:0000313" key="4">
    <source>
        <dbReference type="EMBL" id="PRX47723.1"/>
    </source>
</evidence>
<dbReference type="Pfam" id="PF00892">
    <property type="entry name" value="EamA"/>
    <property type="match status" value="1"/>
</dbReference>
<comment type="caution">
    <text evidence="4">The sequence shown here is derived from an EMBL/GenBank/DDBJ whole genome shotgun (WGS) entry which is preliminary data.</text>
</comment>